<dbReference type="EMBL" id="JAOQBH010000017">
    <property type="protein sequence ID" value="KAJ4123153.1"/>
    <property type="molecule type" value="Genomic_DNA"/>
</dbReference>
<reference evidence="3" key="1">
    <citation type="submission" date="2022-09" db="EMBL/GenBank/DDBJ databases">
        <title>Fusarium specimens isolated from Avocado Roots.</title>
        <authorList>
            <person name="Stajich J."/>
            <person name="Roper C."/>
            <person name="Heimlech-Rivalta G."/>
        </authorList>
    </citation>
    <scope>NUCLEOTIDE SEQUENCE</scope>
    <source>
        <strain evidence="3">CF00095</strain>
    </source>
</reference>
<name>A0ABQ8R291_FUSEQ</name>
<dbReference type="Gene3D" id="2.60.120.260">
    <property type="entry name" value="Galactose-binding domain-like"/>
    <property type="match status" value="3"/>
</dbReference>
<keyword evidence="4" id="KW-1185">Reference proteome</keyword>
<sequence>MVSLKALAVAYAAVNLLGVDASPCRPSSLTSATLSSSETQTLSSVLSASTPGSSAIPTDTTTSKDLTVSSDGATTGVSTVSGSETLSYSVSLSEPTTSNIATSSTIATSSNPTTSVHLTESSGSITSAEITTSGSSTMSAETTTSAETTATTDTTESTDTTTAAGSDITTGSDTTTATDTTTAVDTTTTAPDTTTTMGSTTTSEEPTTTTSACVEPTNMLREGGFEPPSTGSWGFYWSGGYVDGNAANPRTGTGAAVLPVPDGQERRMEQRVHIVPGTEYTISFYYALSEVPSVNTECFLFTTFDYYTTLKKVSIPSDTDYHQYTASFISADNLDPAIEIGVACPQANNGVTIQVFIDDASVTGAACESTPPTSTLLVPAQPEPANCPVNLAQVPGFEQANGERGWKFFNLGEFVEDESNARTGTWEARLPSESGPNDGTYLEQRFTSQQLVAGETYDFRFFWKPESLPDNGECSIYGGYNDRINLGIDRVNFGATSSTGYTIYSKRFIMPADDLLLQIVFLCSSSNGQQLQGSVFVDDTALIKVGGCEAYPETGALIENPSFETQATEDSTYAWFGTSGVSIKAGTTPNGPSPNTGNNYLYIELGSTRKSATITKPLASSLNLGQSYEVSFSWTAGAAYTTGECSFTITLGSTTDTINLSSEVTPYEYQVFATSLMASDAASSMSLEVRCRDAFPDFAFDDFTLQ</sequence>
<feature type="compositionally biased region" description="Polar residues" evidence="1">
    <location>
        <begin position="116"/>
        <end position="130"/>
    </location>
</feature>
<dbReference type="SUPFAM" id="SSF49785">
    <property type="entry name" value="Galactose-binding domain-like"/>
    <property type="match status" value="1"/>
</dbReference>
<evidence type="ECO:0000313" key="4">
    <source>
        <dbReference type="Proteomes" id="UP001152024"/>
    </source>
</evidence>
<feature type="compositionally biased region" description="Polar residues" evidence="1">
    <location>
        <begin position="48"/>
        <end position="66"/>
    </location>
</feature>
<feature type="signal peptide" evidence="2">
    <location>
        <begin position="1"/>
        <end position="21"/>
    </location>
</feature>
<organism evidence="3 4">
    <name type="scientific">Fusarium equiseti</name>
    <name type="common">Fusarium scirpi</name>
    <dbReference type="NCBI Taxonomy" id="61235"/>
    <lineage>
        <taxon>Eukaryota</taxon>
        <taxon>Fungi</taxon>
        <taxon>Dikarya</taxon>
        <taxon>Ascomycota</taxon>
        <taxon>Pezizomycotina</taxon>
        <taxon>Sordariomycetes</taxon>
        <taxon>Hypocreomycetidae</taxon>
        <taxon>Hypocreales</taxon>
        <taxon>Nectriaceae</taxon>
        <taxon>Fusarium</taxon>
        <taxon>Fusarium incarnatum-equiseti species complex</taxon>
    </lineage>
</organism>
<feature type="compositionally biased region" description="Low complexity" evidence="1">
    <location>
        <begin position="131"/>
        <end position="210"/>
    </location>
</feature>
<dbReference type="Proteomes" id="UP001152024">
    <property type="component" value="Unassembled WGS sequence"/>
</dbReference>
<evidence type="ECO:0000256" key="1">
    <source>
        <dbReference type="SAM" id="MobiDB-lite"/>
    </source>
</evidence>
<evidence type="ECO:0000313" key="3">
    <source>
        <dbReference type="EMBL" id="KAJ4123153.1"/>
    </source>
</evidence>
<feature type="region of interest" description="Disordered" evidence="1">
    <location>
        <begin position="43"/>
        <end position="84"/>
    </location>
</feature>
<keyword evidence="2" id="KW-0732">Signal</keyword>
<evidence type="ECO:0008006" key="5">
    <source>
        <dbReference type="Google" id="ProtNLM"/>
    </source>
</evidence>
<feature type="chain" id="PRO_5045749951" description="CBM-cenC domain-containing protein" evidence="2">
    <location>
        <begin position="22"/>
        <end position="706"/>
    </location>
</feature>
<accession>A0ABQ8R291</accession>
<gene>
    <name evidence="3" type="ORF">NW768_009681</name>
</gene>
<protein>
    <recommendedName>
        <fullName evidence="5">CBM-cenC domain-containing protein</fullName>
    </recommendedName>
</protein>
<proteinExistence type="predicted"/>
<feature type="region of interest" description="Disordered" evidence="1">
    <location>
        <begin position="103"/>
        <end position="210"/>
    </location>
</feature>
<feature type="compositionally biased region" description="Low complexity" evidence="1">
    <location>
        <begin position="103"/>
        <end position="115"/>
    </location>
</feature>
<evidence type="ECO:0000256" key="2">
    <source>
        <dbReference type="SAM" id="SignalP"/>
    </source>
</evidence>
<comment type="caution">
    <text evidence="3">The sequence shown here is derived from an EMBL/GenBank/DDBJ whole genome shotgun (WGS) entry which is preliminary data.</text>
</comment>
<feature type="compositionally biased region" description="Low complexity" evidence="1">
    <location>
        <begin position="67"/>
        <end position="84"/>
    </location>
</feature>
<dbReference type="InterPro" id="IPR008979">
    <property type="entry name" value="Galactose-bd-like_sf"/>
</dbReference>